<gene>
    <name evidence="1" type="ORF">IV56_GL001642</name>
</gene>
<dbReference type="STRING" id="1293598.IV56_GL001642"/>
<dbReference type="Gene3D" id="2.60.120.200">
    <property type="match status" value="1"/>
</dbReference>
<evidence type="ECO:0008006" key="3">
    <source>
        <dbReference type="Google" id="ProtNLM"/>
    </source>
</evidence>
<reference evidence="1 2" key="1">
    <citation type="journal article" date="2015" name="Genome Announc.">
        <title>Expanding the biotechnology potential of lactobacilli through comparative genomics of 213 strains and associated genera.</title>
        <authorList>
            <person name="Sun Z."/>
            <person name="Harris H.M."/>
            <person name="McCann A."/>
            <person name="Guo C."/>
            <person name="Argimon S."/>
            <person name="Zhang W."/>
            <person name="Yang X."/>
            <person name="Jeffery I.B."/>
            <person name="Cooney J.C."/>
            <person name="Kagawa T.F."/>
            <person name="Liu W."/>
            <person name="Song Y."/>
            <person name="Salvetti E."/>
            <person name="Wrobel A."/>
            <person name="Rasinkangas P."/>
            <person name="Parkhill J."/>
            <person name="Rea M.C."/>
            <person name="O'Sullivan O."/>
            <person name="Ritari J."/>
            <person name="Douillard F.P."/>
            <person name="Paul Ross R."/>
            <person name="Yang R."/>
            <person name="Briner A.E."/>
            <person name="Felis G.E."/>
            <person name="de Vos W.M."/>
            <person name="Barrangou R."/>
            <person name="Klaenhammer T.R."/>
            <person name="Caufield P.W."/>
            <person name="Cui Y."/>
            <person name="Zhang H."/>
            <person name="O'Toole P.W."/>
        </authorList>
    </citation>
    <scope>NUCLEOTIDE SEQUENCE [LARGE SCALE GENOMIC DNA]</scope>
    <source>
        <strain evidence="1 2">DSM 24301</strain>
    </source>
</reference>
<dbReference type="AlphaFoldDB" id="A0A0R2MRS0"/>
<dbReference type="InterPro" id="IPR013320">
    <property type="entry name" value="ConA-like_dom_sf"/>
</dbReference>
<dbReference type="RefSeq" id="WP_147661035.1">
    <property type="nucleotide sequence ID" value="NZ_JQCE01000042.1"/>
</dbReference>
<dbReference type="Proteomes" id="UP000050969">
    <property type="component" value="Unassembled WGS sequence"/>
</dbReference>
<dbReference type="SUPFAM" id="SSF49899">
    <property type="entry name" value="Concanavalin A-like lectins/glucanases"/>
    <property type="match status" value="1"/>
</dbReference>
<name>A0A0R2MRS0_9LACO</name>
<dbReference type="EMBL" id="JQCE01000042">
    <property type="protein sequence ID" value="KRO16281.1"/>
    <property type="molecule type" value="Genomic_DNA"/>
</dbReference>
<protein>
    <recommendedName>
        <fullName evidence="3">Legume lectin domain-containing protein</fullName>
    </recommendedName>
</protein>
<evidence type="ECO:0000313" key="2">
    <source>
        <dbReference type="Proteomes" id="UP000050969"/>
    </source>
</evidence>
<dbReference type="Pfam" id="PF18483">
    <property type="entry name" value="Lectin_L-type_dom"/>
    <property type="match status" value="1"/>
</dbReference>
<evidence type="ECO:0000313" key="1">
    <source>
        <dbReference type="EMBL" id="KRO16281.1"/>
    </source>
</evidence>
<proteinExistence type="predicted"/>
<dbReference type="CDD" id="cd01951">
    <property type="entry name" value="lectin_L-type"/>
    <property type="match status" value="1"/>
</dbReference>
<dbReference type="InterPro" id="IPR056573">
    <property type="entry name" value="Lectin_L-type_dom"/>
</dbReference>
<keyword evidence="2" id="KW-1185">Reference proteome</keyword>
<organism evidence="1 2">
    <name type="scientific">Lacticaseibacillus saniviri JCM 17471 = DSM 24301</name>
    <dbReference type="NCBI Taxonomy" id="1293598"/>
    <lineage>
        <taxon>Bacteria</taxon>
        <taxon>Bacillati</taxon>
        <taxon>Bacillota</taxon>
        <taxon>Bacilli</taxon>
        <taxon>Lactobacillales</taxon>
        <taxon>Lactobacillaceae</taxon>
        <taxon>Lacticaseibacillus</taxon>
    </lineage>
</organism>
<comment type="caution">
    <text evidence="1">The sequence shown here is derived from an EMBL/GenBank/DDBJ whole genome shotgun (WGS) entry which is preliminary data.</text>
</comment>
<sequence length="653" mass="70546">MRKIIVSFTLVSLLLVGLMPTLSVEAVSWGNRYIEPPTINQQPGFIPFNQIFAPLSVPGNAANVIRDPSNQYDVGVEVNPNQTNQSGAIWSKDRIVDLSADSFQASMALFFGQVPKQPGDGMAFALTGVRPTVIGNNGASIGVWGSKDDDSAAAAATNARTLKKSFVVAFDTYPNADDFDLNIWKNVTANTKQYIAHGYPNLASNYGTRQEWWFNRAILSLPTDAVTRLPNNLSDGTWHTFNVSWQRDDDHKGGTLTYQFETGSALGLISKAVHWTDSDINRIFGTQELYLGFTGSTGNSTEANVASFRAIPGVVAANGQASLSRNQQPVDATTELHSGDRVDSEYTLMSTGDGRQPWPLAGTLTAVLNKPQGLSYLTPSGSHLAVNQSMRLNATINQQPITLSAKLTTAETLTITDIPAFALNTTTTLHLSLPLQVDALTPGSGSHAVRAQTGTVYGDNAHILFQTAATDNTLDYLLVAPPAPITPPHPSGGIQVPDNFAFTTPEGTNPTVADIINQRFDGQSPLPMNNRSWLRGPSNQQDAIRIDGHHKAPLRLNVAMSPFVSQHTHRLLSAHEAAALEFILRDESNQVERLTPKIRDDAQPVPISTLPIASNEHRFSVLASGLAITERIANVIADDYQSELTWELAAVPA</sequence>
<dbReference type="PATRIC" id="fig|1293598.4.peg.1711"/>
<accession>A0A0R2MRS0</accession>